<organism evidence="1 2">
    <name type="scientific">Violaceomyces palustris</name>
    <dbReference type="NCBI Taxonomy" id="1673888"/>
    <lineage>
        <taxon>Eukaryota</taxon>
        <taxon>Fungi</taxon>
        <taxon>Dikarya</taxon>
        <taxon>Basidiomycota</taxon>
        <taxon>Ustilaginomycotina</taxon>
        <taxon>Ustilaginomycetes</taxon>
        <taxon>Violaceomycetales</taxon>
        <taxon>Violaceomycetaceae</taxon>
        <taxon>Violaceomyces</taxon>
    </lineage>
</organism>
<protein>
    <submittedName>
        <fullName evidence="1">Uncharacterized protein</fullName>
    </submittedName>
</protein>
<evidence type="ECO:0000313" key="1">
    <source>
        <dbReference type="EMBL" id="PWN49832.1"/>
    </source>
</evidence>
<sequence>MQESRRVASNLPRVLLSWNHVDALVVQGSEAKWFATLRSQQRLGSTGSRSSSVSLCLCLSLCLSVSLSLLSLPLCLSASLPLCLSASLPLSLSYSWKGGEGEGKEREEMKGWGRDERDTRLS</sequence>
<evidence type="ECO:0000313" key="2">
    <source>
        <dbReference type="Proteomes" id="UP000245626"/>
    </source>
</evidence>
<accession>A0ACD0NVI6</accession>
<name>A0ACD0NVI6_9BASI</name>
<proteinExistence type="predicted"/>
<dbReference type="Proteomes" id="UP000245626">
    <property type="component" value="Unassembled WGS sequence"/>
</dbReference>
<gene>
    <name evidence="1" type="ORF">IE53DRAFT_124970</name>
</gene>
<dbReference type="EMBL" id="KZ820001">
    <property type="protein sequence ID" value="PWN49832.1"/>
    <property type="molecule type" value="Genomic_DNA"/>
</dbReference>
<keyword evidence="2" id="KW-1185">Reference proteome</keyword>
<reference evidence="1 2" key="1">
    <citation type="journal article" date="2018" name="Mol. Biol. Evol.">
        <title>Broad Genomic Sampling Reveals a Smut Pathogenic Ancestry of the Fungal Clade Ustilaginomycotina.</title>
        <authorList>
            <person name="Kijpornyongpan T."/>
            <person name="Mondo S.J."/>
            <person name="Barry K."/>
            <person name="Sandor L."/>
            <person name="Lee J."/>
            <person name="Lipzen A."/>
            <person name="Pangilinan J."/>
            <person name="LaButti K."/>
            <person name="Hainaut M."/>
            <person name="Henrissat B."/>
            <person name="Grigoriev I.V."/>
            <person name="Spatafora J.W."/>
            <person name="Aime M.C."/>
        </authorList>
    </citation>
    <scope>NUCLEOTIDE SEQUENCE [LARGE SCALE GENOMIC DNA]</scope>
    <source>
        <strain evidence="1 2">SA 807</strain>
    </source>
</reference>